<gene>
    <name evidence="9" type="ORF">HNP46_004203</name>
</gene>
<evidence type="ECO:0000256" key="6">
    <source>
        <dbReference type="ARBA" id="ARBA00023204"/>
    </source>
</evidence>
<evidence type="ECO:0000256" key="2">
    <source>
        <dbReference type="ARBA" id="ARBA00022759"/>
    </source>
</evidence>
<dbReference type="GO" id="GO:0000014">
    <property type="term" value="F:single-stranded DNA endodeoxyribonuclease activity"/>
    <property type="evidence" value="ECO:0007669"/>
    <property type="project" value="TreeGrafter"/>
</dbReference>
<keyword evidence="5" id="KW-0238">DNA-binding</keyword>
<dbReference type="SUPFAM" id="SSF52980">
    <property type="entry name" value="Restriction endonuclease-like"/>
    <property type="match status" value="1"/>
</dbReference>
<dbReference type="Pfam" id="PF02732">
    <property type="entry name" value="ERCC4"/>
    <property type="match status" value="1"/>
</dbReference>
<accession>A0A7W7KM33</accession>
<feature type="domain" description="Helix-hairpin-helix DNA-binding motif class 1" evidence="7">
    <location>
        <begin position="187"/>
        <end position="206"/>
    </location>
</feature>
<dbReference type="RefSeq" id="WP_184592681.1">
    <property type="nucleotide sequence ID" value="NZ_JACHLI010000018.1"/>
</dbReference>
<dbReference type="SUPFAM" id="SSF47781">
    <property type="entry name" value="RuvA domain 2-like"/>
    <property type="match status" value="1"/>
</dbReference>
<protein>
    <submittedName>
        <fullName evidence="9">Fanconi anemia group M protein</fullName>
    </submittedName>
</protein>
<dbReference type="InterPro" id="IPR011335">
    <property type="entry name" value="Restrct_endonuc-II-like"/>
</dbReference>
<dbReference type="GO" id="GO:0000724">
    <property type="term" value="P:double-strand break repair via homologous recombination"/>
    <property type="evidence" value="ECO:0007669"/>
    <property type="project" value="TreeGrafter"/>
</dbReference>
<dbReference type="GO" id="GO:0003684">
    <property type="term" value="F:damaged DNA binding"/>
    <property type="evidence" value="ECO:0007669"/>
    <property type="project" value="TreeGrafter"/>
</dbReference>
<dbReference type="GO" id="GO:0003697">
    <property type="term" value="F:single-stranded DNA binding"/>
    <property type="evidence" value="ECO:0007669"/>
    <property type="project" value="TreeGrafter"/>
</dbReference>
<dbReference type="InterPro" id="IPR010994">
    <property type="entry name" value="RuvA_2-like"/>
</dbReference>
<keyword evidence="2" id="KW-0255">Endonuclease</keyword>
<keyword evidence="1" id="KW-0540">Nuclease</keyword>
<dbReference type="AlphaFoldDB" id="A0A7W7KM33"/>
<keyword evidence="4" id="KW-0378">Hydrolase</keyword>
<dbReference type="SMART" id="SM00278">
    <property type="entry name" value="HhH1"/>
    <property type="match status" value="2"/>
</dbReference>
<feature type="domain" description="ERCC4" evidence="8">
    <location>
        <begin position="3"/>
        <end position="84"/>
    </location>
</feature>
<evidence type="ECO:0000256" key="5">
    <source>
        <dbReference type="ARBA" id="ARBA00023125"/>
    </source>
</evidence>
<dbReference type="EMBL" id="JACHLI010000018">
    <property type="protein sequence ID" value="MBB4865322.1"/>
    <property type="molecule type" value="Genomic_DNA"/>
</dbReference>
<dbReference type="InterPro" id="IPR006166">
    <property type="entry name" value="ERCC4_domain"/>
</dbReference>
<evidence type="ECO:0000256" key="1">
    <source>
        <dbReference type="ARBA" id="ARBA00022722"/>
    </source>
</evidence>
<organism evidence="9 10">
    <name type="scientific">Pseudomonas nitroreducens</name>
    <dbReference type="NCBI Taxonomy" id="46680"/>
    <lineage>
        <taxon>Bacteria</taxon>
        <taxon>Pseudomonadati</taxon>
        <taxon>Pseudomonadota</taxon>
        <taxon>Gammaproteobacteria</taxon>
        <taxon>Pseudomonadales</taxon>
        <taxon>Pseudomonadaceae</taxon>
        <taxon>Pseudomonas</taxon>
    </lineage>
</organism>
<proteinExistence type="predicted"/>
<dbReference type="Pfam" id="PF14520">
    <property type="entry name" value="HHH_5"/>
    <property type="match status" value="1"/>
</dbReference>
<keyword evidence="3" id="KW-0227">DNA damage</keyword>
<dbReference type="PANTHER" id="PTHR10150">
    <property type="entry name" value="DNA REPAIR ENDONUCLEASE XPF"/>
    <property type="match status" value="1"/>
</dbReference>
<keyword evidence="6" id="KW-0234">DNA repair</keyword>
<comment type="caution">
    <text evidence="9">The sequence shown here is derived from an EMBL/GenBank/DDBJ whole genome shotgun (WGS) entry which is preliminary data.</text>
</comment>
<evidence type="ECO:0000259" key="8">
    <source>
        <dbReference type="SMART" id="SM00891"/>
    </source>
</evidence>
<name>A0A7W7KM33_PSENT</name>
<reference evidence="9 10" key="1">
    <citation type="submission" date="2020-08" db="EMBL/GenBank/DDBJ databases">
        <title>Functional genomics of gut bacteria from endangered species of beetles.</title>
        <authorList>
            <person name="Carlos-Shanley C."/>
        </authorList>
    </citation>
    <scope>NUCLEOTIDE SEQUENCE [LARGE SCALE GENOMIC DNA]</scope>
    <source>
        <strain evidence="9 10">S00179</strain>
    </source>
</reference>
<dbReference type="GO" id="GO:1901255">
    <property type="term" value="P:nucleotide-excision repair involved in interstrand cross-link repair"/>
    <property type="evidence" value="ECO:0007669"/>
    <property type="project" value="TreeGrafter"/>
</dbReference>
<dbReference type="Proteomes" id="UP000566995">
    <property type="component" value="Unassembled WGS sequence"/>
</dbReference>
<dbReference type="CDD" id="cd20075">
    <property type="entry name" value="XPF_nuclease_XPF_arch"/>
    <property type="match status" value="1"/>
</dbReference>
<dbReference type="InterPro" id="IPR003583">
    <property type="entry name" value="Hlx-hairpin-Hlx_DNA-bd_motif"/>
</dbReference>
<evidence type="ECO:0000259" key="7">
    <source>
        <dbReference type="SMART" id="SM00278"/>
    </source>
</evidence>
<dbReference type="Gene3D" id="1.10.150.20">
    <property type="entry name" value="5' to 3' exonuclease, C-terminal subdomain"/>
    <property type="match status" value="1"/>
</dbReference>
<feature type="domain" description="Helix-hairpin-helix DNA-binding motif class 1" evidence="7">
    <location>
        <begin position="155"/>
        <end position="174"/>
    </location>
</feature>
<evidence type="ECO:0000313" key="9">
    <source>
        <dbReference type="EMBL" id="MBB4865322.1"/>
    </source>
</evidence>
<dbReference type="SMART" id="SM00891">
    <property type="entry name" value="ERCC4"/>
    <property type="match status" value="1"/>
</dbReference>
<evidence type="ECO:0000256" key="4">
    <source>
        <dbReference type="ARBA" id="ARBA00022801"/>
    </source>
</evidence>
<dbReference type="PANTHER" id="PTHR10150:SF0">
    <property type="entry name" value="DNA REPAIR ENDONUCLEASE XPF"/>
    <property type="match status" value="1"/>
</dbReference>
<sequence>MIEIYADSRETRSGLLKTLSEMEGYSIKVGELPCGDYAISSDVCIERKSATDFVISIMDGRLMEQIAKMKIDYKRPILLIEGNPFKTRSAIKTEALVGAISWVNAIEDVTVLMVADEGESAKMIATMARHLQQGLGYEVPLRRNKPKASDLGSVYNLEGLPGVGPKTAQNLFNHFGSIFDVCMASVEELSQVPRLGKASAERIYNQIRHRKS</sequence>
<dbReference type="Gene3D" id="3.40.50.10130">
    <property type="match status" value="1"/>
</dbReference>
<evidence type="ECO:0000256" key="3">
    <source>
        <dbReference type="ARBA" id="ARBA00022763"/>
    </source>
</evidence>
<evidence type="ECO:0000313" key="10">
    <source>
        <dbReference type="Proteomes" id="UP000566995"/>
    </source>
</evidence>